<evidence type="ECO:0000256" key="1">
    <source>
        <dbReference type="SAM" id="MobiDB-lite"/>
    </source>
</evidence>
<dbReference type="AlphaFoldDB" id="R4Z6E3"/>
<dbReference type="InterPro" id="IPR005183">
    <property type="entry name" value="DUF305_CopM-like"/>
</dbReference>
<evidence type="ECO:0000313" key="3">
    <source>
        <dbReference type="EMBL" id="CCM65246.1"/>
    </source>
</evidence>
<name>R4Z6E3_9ACTN</name>
<gene>
    <name evidence="3" type="ORF">BN381_630008</name>
</gene>
<dbReference type="Pfam" id="PF03713">
    <property type="entry name" value="DUF305"/>
    <property type="match status" value="1"/>
</dbReference>
<accession>R4Z6E3</accession>
<dbReference type="PANTHER" id="PTHR36933">
    <property type="entry name" value="SLL0788 PROTEIN"/>
    <property type="match status" value="1"/>
</dbReference>
<dbReference type="EMBL" id="CANL01000060">
    <property type="protein sequence ID" value="CCM65246.1"/>
    <property type="molecule type" value="Genomic_DNA"/>
</dbReference>
<dbReference type="Proteomes" id="UP000018291">
    <property type="component" value="Unassembled WGS sequence"/>
</dbReference>
<dbReference type="OrthoDB" id="26872at2"/>
<proteinExistence type="predicted"/>
<sequence>MVSPPPPLLDDPEPSTAPSEAATEPEATEPEATEPEATGADAAAGRALDWLNRQGGWLAAILLVGLIAGLVGHSIGEPSHPAADSVDVGFLQDMYHHHDQAVEMSLIMAADASNKIVRGEAQEIVIQQRFEQGAMAAWLGEWGHDLGDLDRTAMTWMKTPTPIDQMDGMQSPQQMAALRAATGTEKDILFLQMMNDHHRGGIHMADYAAARAADPRVRNQAKIMARNQSMEIAEMNGMISRLQRLN</sequence>
<reference evidence="3 4" key="1">
    <citation type="journal article" date="2013" name="ISME J.">
        <title>Metabolic model for the filamentous 'Candidatus Microthrix parvicella' based on genomic and metagenomic analyses.</title>
        <authorList>
            <person name="Jon McIlroy S."/>
            <person name="Kristiansen R."/>
            <person name="Albertsen M."/>
            <person name="Michael Karst S."/>
            <person name="Rossetti S."/>
            <person name="Lund Nielsen J."/>
            <person name="Tandoi V."/>
            <person name="James Seviour R."/>
            <person name="Nielsen P.H."/>
        </authorList>
    </citation>
    <scope>NUCLEOTIDE SEQUENCE [LARGE SCALE GENOMIC DNA]</scope>
    <source>
        <strain evidence="3 4">RN1</strain>
    </source>
</reference>
<protein>
    <recommendedName>
        <fullName evidence="2">DUF305 domain-containing protein</fullName>
    </recommendedName>
</protein>
<evidence type="ECO:0000259" key="2">
    <source>
        <dbReference type="Pfam" id="PF03713"/>
    </source>
</evidence>
<comment type="caution">
    <text evidence="3">The sequence shown here is derived from an EMBL/GenBank/DDBJ whole genome shotgun (WGS) entry which is preliminary data.</text>
</comment>
<organism evidence="3 4">
    <name type="scientific">Candidatus Neomicrothrix parvicella RN1</name>
    <dbReference type="NCBI Taxonomy" id="1229780"/>
    <lineage>
        <taxon>Bacteria</taxon>
        <taxon>Bacillati</taxon>
        <taxon>Actinomycetota</taxon>
        <taxon>Acidimicrobiia</taxon>
        <taxon>Acidimicrobiales</taxon>
        <taxon>Microthrixaceae</taxon>
        <taxon>Candidatus Neomicrothrix</taxon>
    </lineage>
</organism>
<dbReference type="STRING" id="1229780.BN381_630008"/>
<dbReference type="RefSeq" id="WP_012229800.1">
    <property type="nucleotide sequence ID" value="NZ_HG422565.1"/>
</dbReference>
<dbReference type="eggNOG" id="COG3544">
    <property type="taxonomic scope" value="Bacteria"/>
</dbReference>
<dbReference type="HOGENOM" id="CLU_074343_0_0_11"/>
<dbReference type="Gene3D" id="1.20.1260.10">
    <property type="match status" value="1"/>
</dbReference>
<feature type="domain" description="DUF305" evidence="2">
    <location>
        <begin position="87"/>
        <end position="238"/>
    </location>
</feature>
<dbReference type="PANTHER" id="PTHR36933:SF1">
    <property type="entry name" value="SLL0788 PROTEIN"/>
    <property type="match status" value="1"/>
</dbReference>
<keyword evidence="4" id="KW-1185">Reference proteome</keyword>
<feature type="compositionally biased region" description="Low complexity" evidence="1">
    <location>
        <begin position="14"/>
        <end position="25"/>
    </location>
</feature>
<evidence type="ECO:0000313" key="4">
    <source>
        <dbReference type="Proteomes" id="UP000018291"/>
    </source>
</evidence>
<feature type="region of interest" description="Disordered" evidence="1">
    <location>
        <begin position="1"/>
        <end position="39"/>
    </location>
</feature>
<dbReference type="InterPro" id="IPR012347">
    <property type="entry name" value="Ferritin-like"/>
</dbReference>